<evidence type="ECO:0000313" key="3">
    <source>
        <dbReference type="Proteomes" id="UP000002484"/>
    </source>
</evidence>
<evidence type="ECO:0000256" key="1">
    <source>
        <dbReference type="SAM" id="MobiDB-lite"/>
    </source>
</evidence>
<dbReference type="Proteomes" id="UP000002484">
    <property type="component" value="Chromosome"/>
</dbReference>
<protein>
    <submittedName>
        <fullName evidence="2">NAD-dependent epimerase/dehydratase</fullName>
    </submittedName>
</protein>
<dbReference type="PANTHER" id="PTHR48079">
    <property type="entry name" value="PROTEIN YEEZ"/>
    <property type="match status" value="1"/>
</dbReference>
<keyword evidence="3" id="KW-1185">Reference proteome</keyword>
<dbReference type="Gene3D" id="3.40.50.720">
    <property type="entry name" value="NAD(P)-binding Rossmann-like Domain"/>
    <property type="match status" value="1"/>
</dbReference>
<organism evidence="2 3">
    <name type="scientific">Pseudofrankia inefficax (strain DSM 45817 / CECT 9037 / DDB 130130 / EuI1c)</name>
    <name type="common">Frankia inefficax</name>
    <dbReference type="NCBI Taxonomy" id="298654"/>
    <lineage>
        <taxon>Bacteria</taxon>
        <taxon>Bacillati</taxon>
        <taxon>Actinomycetota</taxon>
        <taxon>Actinomycetes</taxon>
        <taxon>Frankiales</taxon>
        <taxon>Frankiaceae</taxon>
        <taxon>Pseudofrankia</taxon>
    </lineage>
</organism>
<feature type="compositionally biased region" description="Basic and acidic residues" evidence="1">
    <location>
        <begin position="359"/>
        <end position="368"/>
    </location>
</feature>
<dbReference type="EMBL" id="CP002299">
    <property type="protein sequence ID" value="ADP83989.1"/>
    <property type="molecule type" value="Genomic_DNA"/>
</dbReference>
<dbReference type="RefSeq" id="WP_013427107.1">
    <property type="nucleotide sequence ID" value="NC_014666.1"/>
</dbReference>
<gene>
    <name evidence="2" type="ordered locus">FraEuI1c_6005</name>
</gene>
<reference evidence="2 3" key="1">
    <citation type="submission" date="2010-10" db="EMBL/GenBank/DDBJ databases">
        <title>Complete sequence of Frankia sp. EuI1c.</title>
        <authorList>
            <consortium name="US DOE Joint Genome Institute"/>
            <person name="Lucas S."/>
            <person name="Copeland A."/>
            <person name="Lapidus A."/>
            <person name="Cheng J.-F."/>
            <person name="Bruce D."/>
            <person name="Goodwin L."/>
            <person name="Pitluck S."/>
            <person name="Chertkov O."/>
            <person name="Detter J.C."/>
            <person name="Han C."/>
            <person name="Tapia R."/>
            <person name="Land M."/>
            <person name="Hauser L."/>
            <person name="Jeffries C."/>
            <person name="Kyrpides N."/>
            <person name="Ivanova N."/>
            <person name="Mikhailova N."/>
            <person name="Beauchemin N."/>
            <person name="Sen A."/>
            <person name="Sur S.A."/>
            <person name="Gtari M."/>
            <person name="Wall L."/>
            <person name="Tisa L."/>
            <person name="Woyke T."/>
        </authorList>
    </citation>
    <scope>NUCLEOTIDE SEQUENCE [LARGE SCALE GENOMIC DNA]</scope>
    <source>
        <strain evidence="3">DSM 45817 / CECT 9037 / EuI1c</strain>
    </source>
</reference>
<dbReference type="GO" id="GO:0005737">
    <property type="term" value="C:cytoplasm"/>
    <property type="evidence" value="ECO:0007669"/>
    <property type="project" value="TreeGrafter"/>
</dbReference>
<dbReference type="AlphaFoldDB" id="E3IZS1"/>
<dbReference type="InParanoid" id="E3IZS1"/>
<feature type="region of interest" description="Disordered" evidence="1">
    <location>
        <begin position="347"/>
        <end position="368"/>
    </location>
</feature>
<proteinExistence type="predicted"/>
<dbReference type="SUPFAM" id="SSF51735">
    <property type="entry name" value="NAD(P)-binding Rossmann-fold domains"/>
    <property type="match status" value="1"/>
</dbReference>
<accession>E3IZS1</accession>
<dbReference type="eggNOG" id="COG0451">
    <property type="taxonomic scope" value="Bacteria"/>
</dbReference>
<dbReference type="HOGENOM" id="CLU_749423_0_0_11"/>
<dbReference type="KEGG" id="fri:FraEuI1c_6005"/>
<dbReference type="OrthoDB" id="7941246at2"/>
<dbReference type="InterPro" id="IPR036291">
    <property type="entry name" value="NAD(P)-bd_dom_sf"/>
</dbReference>
<dbReference type="STRING" id="298654.FraEuI1c_6005"/>
<sequence length="368" mass="39715">MKVLVVGGTGPTGPHVLDGLLRRGDEVTIFHRGTHEPAGLPDVEHLHGDPHFRASIDDAIGARTFDVVVAMYGRLKHLAPALAGRCDQFVAIGGVPVYQGFFPDPGQSPLPVPVTEEHPVVVDGAGGAELAFSRRLADAETAVFAHHPRATVLRFPTLFGPNNARPAEWSVIKRVRDRRPFLILPDGGHQIHTRCAAANAAAFVLAALDAPEAAAGQVYNAGEATSWSFRDWATTITRLLGHDLELVSVPRAIAIEATTSLLPLAGTTATHVVVSTEKARRELGYTPAVDPLDAMAELVAWYDDHPDFDPAASPSFTDRFDYTTEDALLHHYRAATRQLAKVVEQNAAPPIHSMPHPQRPGEVDHRGR</sequence>
<evidence type="ECO:0000313" key="2">
    <source>
        <dbReference type="EMBL" id="ADP83989.1"/>
    </source>
</evidence>
<name>E3IZS1_PSEI1</name>
<dbReference type="PANTHER" id="PTHR48079:SF6">
    <property type="entry name" value="NAD(P)-BINDING DOMAIN-CONTAINING PROTEIN-RELATED"/>
    <property type="match status" value="1"/>
</dbReference>
<dbReference type="InterPro" id="IPR051783">
    <property type="entry name" value="NAD(P)-dependent_oxidoreduct"/>
</dbReference>
<dbReference type="GO" id="GO:0004029">
    <property type="term" value="F:aldehyde dehydrogenase (NAD+) activity"/>
    <property type="evidence" value="ECO:0007669"/>
    <property type="project" value="TreeGrafter"/>
</dbReference>